<evidence type="ECO:0000256" key="2">
    <source>
        <dbReference type="SAM" id="MobiDB-lite"/>
    </source>
</evidence>
<feature type="region of interest" description="Disordered" evidence="2">
    <location>
        <begin position="362"/>
        <end position="385"/>
    </location>
</feature>
<feature type="compositionally biased region" description="Polar residues" evidence="2">
    <location>
        <begin position="1"/>
        <end position="11"/>
    </location>
</feature>
<dbReference type="OrthoDB" id="10671191at2759"/>
<dbReference type="AlphaFoldDB" id="A0A8J8SWW7"/>
<keyword evidence="1" id="KW-0175">Coiled coil</keyword>
<protein>
    <submittedName>
        <fullName evidence="3">Uncharacterized protein</fullName>
    </submittedName>
</protein>
<dbReference type="EMBL" id="RRYP01018087">
    <property type="protein sequence ID" value="TNV73789.1"/>
    <property type="molecule type" value="Genomic_DNA"/>
</dbReference>
<feature type="compositionally biased region" description="Polar residues" evidence="2">
    <location>
        <begin position="374"/>
        <end position="383"/>
    </location>
</feature>
<evidence type="ECO:0000313" key="3">
    <source>
        <dbReference type="EMBL" id="TNV73789.1"/>
    </source>
</evidence>
<keyword evidence="4" id="KW-1185">Reference proteome</keyword>
<name>A0A8J8SWW7_HALGN</name>
<organism evidence="3 4">
    <name type="scientific">Halteria grandinella</name>
    <dbReference type="NCBI Taxonomy" id="5974"/>
    <lineage>
        <taxon>Eukaryota</taxon>
        <taxon>Sar</taxon>
        <taxon>Alveolata</taxon>
        <taxon>Ciliophora</taxon>
        <taxon>Intramacronucleata</taxon>
        <taxon>Spirotrichea</taxon>
        <taxon>Stichotrichia</taxon>
        <taxon>Sporadotrichida</taxon>
        <taxon>Halteriidae</taxon>
        <taxon>Halteria</taxon>
    </lineage>
</organism>
<comment type="caution">
    <text evidence="3">The sequence shown here is derived from an EMBL/GenBank/DDBJ whole genome shotgun (WGS) entry which is preliminary data.</text>
</comment>
<reference evidence="3" key="1">
    <citation type="submission" date="2019-06" db="EMBL/GenBank/DDBJ databases">
        <authorList>
            <person name="Zheng W."/>
        </authorList>
    </citation>
    <scope>NUCLEOTIDE SEQUENCE</scope>
    <source>
        <strain evidence="3">QDHG01</strain>
    </source>
</reference>
<sequence length="680" mass="80226">MSDSAEQSPKTQGVIDAEDNREYLKKPNSIQELQRQETPMLTDEINESIDEGFIEKAKPSSIKKGAQLNRQLLMRRENTESQVQMSHHINEREENSLEGTIPILKTGGTGESLHFEDLPQEPINEQASQERLATPVQNIPPATIKPVIQVPKKLIQYMDETLQKRLQHIKEKVELSKNAMTVQNTPLHSPKISQYELKTTSQDDYSTNKKGVNNKEFVRSLRKDAVQRQKRAESILKANAEKRLQDMELEVKIDQEKRAQQQVQKEIMIEERIEEIRRRKEERERKHQEWLRQMKAMKSSPPMFRQIEEQYEQRFVLPKIYEERSKLNEIKEQHMRVDLNEIRQHQLKVKEQLMMIEFKKHDRGVSHKKHKSMQQKNEQQPPRSHSVLHKNIIDEQQYPSIDNSRDNSEEVIVHRGSALRGIQETPMRNKRKIGHYIQSPFIEQVIEHDLKIKNEPKEKMEQLRQKRQKQDAYDKFIREMNPIKVSPRKNGEMLSNIQRLKHPVREKKEKYDNYLAEIKLQNMLNNRQQPSEGPIQKPRNQRLMNPLTDSPQDNSNSRSRSPKNKDHENPSARQIPKKRIDYLPETLEKVKSQLVSKKNLIGGSRLNNQSDWMDQLKKPELSQQDKIEIIKIKSEAMEQRAHQFERGMKVAGQNDKQLEADVNQLYLDSIRAKMALIEYL</sequence>
<feature type="region of interest" description="Disordered" evidence="2">
    <location>
        <begin position="523"/>
        <end position="580"/>
    </location>
</feature>
<dbReference type="Proteomes" id="UP000785679">
    <property type="component" value="Unassembled WGS sequence"/>
</dbReference>
<accession>A0A8J8SWW7</accession>
<feature type="region of interest" description="Disordered" evidence="2">
    <location>
        <begin position="486"/>
        <end position="505"/>
    </location>
</feature>
<feature type="region of interest" description="Disordered" evidence="2">
    <location>
        <begin position="1"/>
        <end position="27"/>
    </location>
</feature>
<evidence type="ECO:0000313" key="4">
    <source>
        <dbReference type="Proteomes" id="UP000785679"/>
    </source>
</evidence>
<proteinExistence type="predicted"/>
<gene>
    <name evidence="3" type="ORF">FGO68_gene10496</name>
</gene>
<evidence type="ECO:0000256" key="1">
    <source>
        <dbReference type="SAM" id="Coils"/>
    </source>
</evidence>
<feature type="coiled-coil region" evidence="1">
    <location>
        <begin position="230"/>
        <end position="293"/>
    </location>
</feature>